<dbReference type="GO" id="GO:0000976">
    <property type="term" value="F:transcription cis-regulatory region binding"/>
    <property type="evidence" value="ECO:0007669"/>
    <property type="project" value="TreeGrafter"/>
</dbReference>
<proteinExistence type="inferred from homology"/>
<dbReference type="InterPro" id="IPR043135">
    <property type="entry name" value="Fur_C"/>
</dbReference>
<dbReference type="EMBL" id="MWBQ01000173">
    <property type="protein sequence ID" value="OQA55162.1"/>
    <property type="molecule type" value="Genomic_DNA"/>
</dbReference>
<keyword evidence="6" id="KW-0804">Transcription</keyword>
<keyword evidence="2" id="KW-0678">Repressor</keyword>
<comment type="cofactor">
    <cofactor evidence="7">
        <name>Zn(2+)</name>
        <dbReference type="ChEBI" id="CHEBI:29105"/>
    </cofactor>
    <text evidence="7">Binds 1 zinc ion per subunit.</text>
</comment>
<feature type="binding site" evidence="7">
    <location>
        <position position="100"/>
    </location>
    <ligand>
        <name>Zn(2+)</name>
        <dbReference type="ChEBI" id="CHEBI:29105"/>
    </ligand>
</feature>
<sequence>MRKCWWRGKFEGAGLRLTSPRLAIIDILSKTTTHPSAEDIYLSLRQKFNNDNIGLTTVYRTLEILVNMGIVYKFDFGDGRTRYELSEGPDGYHHHHHLVCISCGRIVDYTDFIDEEKELLNRTEKGLSKKYHFQIHKHLIQFYGLCENCQINKP</sequence>
<name>A0A1V5SMG9_9BACT</name>
<accession>A0A1V5SMG9</accession>
<dbReference type="Pfam" id="PF01475">
    <property type="entry name" value="FUR"/>
    <property type="match status" value="1"/>
</dbReference>
<evidence type="ECO:0000313" key="9">
    <source>
        <dbReference type="EMBL" id="OQA55162.1"/>
    </source>
</evidence>
<feature type="binding site" evidence="8">
    <location>
        <position position="94"/>
    </location>
    <ligand>
        <name>Fe cation</name>
        <dbReference type="ChEBI" id="CHEBI:24875"/>
    </ligand>
</feature>
<dbReference type="GO" id="GO:0008270">
    <property type="term" value="F:zinc ion binding"/>
    <property type="evidence" value="ECO:0007669"/>
    <property type="project" value="TreeGrafter"/>
</dbReference>
<keyword evidence="4" id="KW-0805">Transcription regulation</keyword>
<dbReference type="GO" id="GO:0003700">
    <property type="term" value="F:DNA-binding transcription factor activity"/>
    <property type="evidence" value="ECO:0007669"/>
    <property type="project" value="InterPro"/>
</dbReference>
<comment type="caution">
    <text evidence="9">The sequence shown here is derived from an EMBL/GenBank/DDBJ whole genome shotgun (WGS) entry which is preliminary data.</text>
</comment>
<dbReference type="InterPro" id="IPR036388">
    <property type="entry name" value="WH-like_DNA-bd_sf"/>
</dbReference>
<evidence type="ECO:0000256" key="5">
    <source>
        <dbReference type="ARBA" id="ARBA00023125"/>
    </source>
</evidence>
<feature type="binding site" evidence="7">
    <location>
        <position position="149"/>
    </location>
    <ligand>
        <name>Zn(2+)</name>
        <dbReference type="ChEBI" id="CHEBI:29105"/>
    </ligand>
</feature>
<evidence type="ECO:0000256" key="3">
    <source>
        <dbReference type="ARBA" id="ARBA00022833"/>
    </source>
</evidence>
<reference evidence="9" key="1">
    <citation type="submission" date="2017-02" db="EMBL/GenBank/DDBJ databases">
        <title>Delving into the versatile metabolic prowess of the omnipresent phylum Bacteroidetes.</title>
        <authorList>
            <person name="Nobu M.K."/>
            <person name="Mei R."/>
            <person name="Narihiro T."/>
            <person name="Kuroda K."/>
            <person name="Liu W.-T."/>
        </authorList>
    </citation>
    <scope>NUCLEOTIDE SEQUENCE</scope>
    <source>
        <strain evidence="9">ADurb.Bin276</strain>
    </source>
</reference>
<protein>
    <submittedName>
        <fullName evidence="9">Ferric uptake regulation protein</fullName>
    </submittedName>
</protein>
<feature type="binding site" evidence="7">
    <location>
        <position position="103"/>
    </location>
    <ligand>
        <name>Zn(2+)</name>
        <dbReference type="ChEBI" id="CHEBI:29105"/>
    </ligand>
</feature>
<comment type="cofactor">
    <cofactor evidence="8">
        <name>Mn(2+)</name>
        <dbReference type="ChEBI" id="CHEBI:29035"/>
    </cofactor>
    <cofactor evidence="8">
        <name>Fe(2+)</name>
        <dbReference type="ChEBI" id="CHEBI:29033"/>
    </cofactor>
    <text evidence="8">Binds 1 Mn(2+) or Fe(2+) ion per subunit.</text>
</comment>
<dbReference type="Proteomes" id="UP000485569">
    <property type="component" value="Unassembled WGS sequence"/>
</dbReference>
<dbReference type="PANTHER" id="PTHR33202">
    <property type="entry name" value="ZINC UPTAKE REGULATION PROTEIN"/>
    <property type="match status" value="1"/>
</dbReference>
<dbReference type="SUPFAM" id="SSF46785">
    <property type="entry name" value="Winged helix' DNA-binding domain"/>
    <property type="match status" value="1"/>
</dbReference>
<dbReference type="PANTHER" id="PTHR33202:SF7">
    <property type="entry name" value="FERRIC UPTAKE REGULATION PROTEIN"/>
    <property type="match status" value="1"/>
</dbReference>
<evidence type="ECO:0000256" key="7">
    <source>
        <dbReference type="PIRSR" id="PIRSR602481-1"/>
    </source>
</evidence>
<dbReference type="InterPro" id="IPR002481">
    <property type="entry name" value="FUR"/>
</dbReference>
<feature type="binding site" evidence="8">
    <location>
        <position position="138"/>
    </location>
    <ligand>
        <name>Fe cation</name>
        <dbReference type="ChEBI" id="CHEBI:24875"/>
    </ligand>
</feature>
<dbReference type="Gene3D" id="1.10.10.10">
    <property type="entry name" value="Winged helix-like DNA-binding domain superfamily/Winged helix DNA-binding domain"/>
    <property type="match status" value="1"/>
</dbReference>
<dbReference type="GO" id="GO:0045892">
    <property type="term" value="P:negative regulation of DNA-templated transcription"/>
    <property type="evidence" value="ECO:0007669"/>
    <property type="project" value="TreeGrafter"/>
</dbReference>
<evidence type="ECO:0000256" key="1">
    <source>
        <dbReference type="ARBA" id="ARBA00007957"/>
    </source>
</evidence>
<dbReference type="InterPro" id="IPR036390">
    <property type="entry name" value="WH_DNA-bd_sf"/>
</dbReference>
<dbReference type="GO" id="GO:1900376">
    <property type="term" value="P:regulation of secondary metabolite biosynthetic process"/>
    <property type="evidence" value="ECO:0007669"/>
    <property type="project" value="TreeGrafter"/>
</dbReference>
<organism evidence="9">
    <name type="scientific">Candidatus Atribacter allofermentans</name>
    <dbReference type="NCBI Taxonomy" id="1852833"/>
    <lineage>
        <taxon>Bacteria</taxon>
        <taxon>Pseudomonadati</taxon>
        <taxon>Atribacterota</taxon>
        <taxon>Atribacteria</taxon>
        <taxon>Atribacterales</taxon>
        <taxon>Atribacteraceae</taxon>
        <taxon>Atribacter</taxon>
    </lineage>
</organism>
<evidence type="ECO:0000256" key="8">
    <source>
        <dbReference type="PIRSR" id="PIRSR602481-2"/>
    </source>
</evidence>
<keyword evidence="3 7" id="KW-0862">Zinc</keyword>
<evidence type="ECO:0000256" key="2">
    <source>
        <dbReference type="ARBA" id="ARBA00022491"/>
    </source>
</evidence>
<gene>
    <name evidence="9" type="primary">fur_2</name>
    <name evidence="9" type="ORF">BWY41_01750</name>
</gene>
<keyword evidence="7" id="KW-0479">Metal-binding</keyword>
<comment type="similarity">
    <text evidence="1">Belongs to the Fur family.</text>
</comment>
<dbReference type="AlphaFoldDB" id="A0A1V5SMG9"/>
<dbReference type="Gene3D" id="3.30.1490.190">
    <property type="match status" value="1"/>
</dbReference>
<feature type="binding site" evidence="7">
    <location>
        <position position="146"/>
    </location>
    <ligand>
        <name>Zn(2+)</name>
        <dbReference type="ChEBI" id="CHEBI:29105"/>
    </ligand>
</feature>
<evidence type="ECO:0000256" key="4">
    <source>
        <dbReference type="ARBA" id="ARBA00023015"/>
    </source>
</evidence>
<evidence type="ECO:0000256" key="6">
    <source>
        <dbReference type="ARBA" id="ARBA00023163"/>
    </source>
</evidence>
<keyword evidence="5" id="KW-0238">DNA-binding</keyword>
<dbReference type="CDD" id="cd07153">
    <property type="entry name" value="Fur_like"/>
    <property type="match status" value="1"/>
</dbReference>
<keyword evidence="8" id="KW-0408">Iron</keyword>